<dbReference type="AlphaFoldDB" id="A0A422NB74"/>
<evidence type="ECO:0000256" key="1">
    <source>
        <dbReference type="SAM" id="Phobius"/>
    </source>
</evidence>
<reference evidence="2 3" key="1">
    <citation type="journal article" date="2018" name="BMC Genomics">
        <title>Genomic comparison of Trypanosoma conorhini and Trypanosoma rangeli to Trypanosoma cruzi strains of high and low virulence.</title>
        <authorList>
            <person name="Bradwell K.R."/>
            <person name="Koparde V.N."/>
            <person name="Matveyev A.V."/>
            <person name="Serrano M.G."/>
            <person name="Alves J.M."/>
            <person name="Parikh H."/>
            <person name="Huang B."/>
            <person name="Lee V."/>
            <person name="Espinosa-Alvarez O."/>
            <person name="Ortiz P.A."/>
            <person name="Costa-Martins A.G."/>
            <person name="Teixeira M.M."/>
            <person name="Buck G.A."/>
        </authorList>
    </citation>
    <scope>NUCLEOTIDE SEQUENCE [LARGE SCALE GENOMIC DNA]</scope>
    <source>
        <strain evidence="2 3">AM80</strain>
    </source>
</reference>
<evidence type="ECO:0000313" key="3">
    <source>
        <dbReference type="Proteomes" id="UP000283634"/>
    </source>
</evidence>
<sequence length="146" mass="15156">VVALRVAAWVRRVCRRPSPSLPCLSSFFASPLAALRFLSLRSKTTQATKAILRLTRLPMKITQLVLLSALLAIVLLGGCAGVANAQEFASPEAGINEFAAAANEKHGSGSHHHPSRSGHDATAVNGLGVVHGVVGLAVALAAVTMF</sequence>
<feature type="transmembrane region" description="Helical" evidence="1">
    <location>
        <begin position="61"/>
        <end position="83"/>
    </location>
</feature>
<evidence type="ECO:0000313" key="2">
    <source>
        <dbReference type="EMBL" id="RNF02734.1"/>
    </source>
</evidence>
<keyword evidence="1" id="KW-0812">Transmembrane</keyword>
<dbReference type="GeneID" id="40330119"/>
<gene>
    <name evidence="2" type="ORF">TraAM80_06186</name>
</gene>
<keyword evidence="3" id="KW-1185">Reference proteome</keyword>
<protein>
    <submittedName>
        <fullName evidence="2">Uncharacterized protein</fullName>
    </submittedName>
</protein>
<comment type="caution">
    <text evidence="2">The sequence shown here is derived from an EMBL/GenBank/DDBJ whole genome shotgun (WGS) entry which is preliminary data.</text>
</comment>
<dbReference type="EMBL" id="MKGL01000221">
    <property type="protein sequence ID" value="RNF02734.1"/>
    <property type="molecule type" value="Genomic_DNA"/>
</dbReference>
<dbReference type="Proteomes" id="UP000283634">
    <property type="component" value="Unassembled WGS sequence"/>
</dbReference>
<organism evidence="2 3">
    <name type="scientific">Trypanosoma rangeli</name>
    <dbReference type="NCBI Taxonomy" id="5698"/>
    <lineage>
        <taxon>Eukaryota</taxon>
        <taxon>Discoba</taxon>
        <taxon>Euglenozoa</taxon>
        <taxon>Kinetoplastea</taxon>
        <taxon>Metakinetoplastina</taxon>
        <taxon>Trypanosomatida</taxon>
        <taxon>Trypanosomatidae</taxon>
        <taxon>Trypanosoma</taxon>
        <taxon>Herpetosoma</taxon>
    </lineage>
</organism>
<proteinExistence type="predicted"/>
<keyword evidence="1" id="KW-1133">Transmembrane helix</keyword>
<feature type="non-terminal residue" evidence="2">
    <location>
        <position position="1"/>
    </location>
</feature>
<feature type="transmembrane region" description="Helical" evidence="1">
    <location>
        <begin position="123"/>
        <end position="143"/>
    </location>
</feature>
<keyword evidence="1" id="KW-0472">Membrane</keyword>
<dbReference type="RefSeq" id="XP_029237099.1">
    <property type="nucleotide sequence ID" value="XM_029383039.1"/>
</dbReference>
<name>A0A422NB74_TRYRA</name>
<accession>A0A422NB74</accession>